<name>A0A7X8THC9_9MICC</name>
<gene>
    <name evidence="5" type="ORF">HGQ17_01760</name>
</gene>
<dbReference type="PANTHER" id="PTHR33744">
    <property type="entry name" value="CARBOHYDRATE DIACID REGULATOR"/>
    <property type="match status" value="1"/>
</dbReference>
<dbReference type="Pfam" id="PF13556">
    <property type="entry name" value="HTH_30"/>
    <property type="match status" value="1"/>
</dbReference>
<proteinExistence type="inferred from homology"/>
<accession>A0A7X8THC9</accession>
<evidence type="ECO:0000313" key="6">
    <source>
        <dbReference type="Proteomes" id="UP000523139"/>
    </source>
</evidence>
<dbReference type="InterPro" id="IPR051448">
    <property type="entry name" value="CdaR-like_regulators"/>
</dbReference>
<evidence type="ECO:0000313" key="5">
    <source>
        <dbReference type="EMBL" id="NLS08750.1"/>
    </source>
</evidence>
<dbReference type="RefSeq" id="WP_168886237.1">
    <property type="nucleotide sequence ID" value="NZ_JABAHY010000001.1"/>
</dbReference>
<dbReference type="InterPro" id="IPR042070">
    <property type="entry name" value="PucR_C-HTH_sf"/>
</dbReference>
<dbReference type="InterPro" id="IPR025736">
    <property type="entry name" value="PucR_C-HTH_dom"/>
</dbReference>
<dbReference type="InterPro" id="IPR041522">
    <property type="entry name" value="CdaR_GGDEF"/>
</dbReference>
<dbReference type="EMBL" id="JABAHY010000001">
    <property type="protein sequence ID" value="NLS08750.1"/>
    <property type="molecule type" value="Genomic_DNA"/>
</dbReference>
<feature type="domain" description="RsbT co-antagonist protein RsbRD N-terminal" evidence="3">
    <location>
        <begin position="32"/>
        <end position="176"/>
    </location>
</feature>
<comment type="similarity">
    <text evidence="1">Belongs to the CdaR family.</text>
</comment>
<comment type="caution">
    <text evidence="5">The sequence shown here is derived from an EMBL/GenBank/DDBJ whole genome shotgun (WGS) entry which is preliminary data.</text>
</comment>
<feature type="domain" description="CdaR GGDEF-like" evidence="4">
    <location>
        <begin position="193"/>
        <end position="298"/>
    </location>
</feature>
<organism evidence="5 6">
    <name type="scientific">Nesterenkonia sedimenti</name>
    <dbReference type="NCBI Taxonomy" id="1463632"/>
    <lineage>
        <taxon>Bacteria</taxon>
        <taxon>Bacillati</taxon>
        <taxon>Actinomycetota</taxon>
        <taxon>Actinomycetes</taxon>
        <taxon>Micrococcales</taxon>
        <taxon>Micrococcaceae</taxon>
        <taxon>Nesterenkonia</taxon>
    </lineage>
</organism>
<reference evidence="5 6" key="1">
    <citation type="submission" date="2020-04" db="EMBL/GenBank/DDBJ databases">
        <title>Nesterenkonia sp. nov., isolated from marine sediment.</title>
        <authorList>
            <person name="Zhang G."/>
        </authorList>
    </citation>
    <scope>NUCLEOTIDE SEQUENCE [LARGE SCALE GENOMIC DNA]</scope>
    <source>
        <strain evidence="5 6">MY13</strain>
    </source>
</reference>
<dbReference type="Gene3D" id="1.10.10.2840">
    <property type="entry name" value="PucR C-terminal helix-turn-helix domain"/>
    <property type="match status" value="1"/>
</dbReference>
<dbReference type="AlphaFoldDB" id="A0A7X8THC9"/>
<sequence length="422" mass="46985">MNRSTSAESAQVDQDPEALLRQAWRQMLEQSDEIADEITRVTLDRDAGASWSTAELQALLRRSMREHIRRGLSRLAEGTDQQRRAASMAEVLRATGIERARQGVPLEAVLSAYTSGNLLVWEELATRVRNGRITLPAEQLVAVGRSLWHELEIQSKLVSEAYRREMARLEVQDRRRQENYLAGLLEGRGALPEFAARSEEILGLHPETPVVCVVAIVEDTYNDPLHHPEDRIERLGGTSRWGMRDDAFYGIISFQGLDEERLSDALHPAVRGRVGLSVAREGIAGTASAFRLAGRAAATLPPGEPRLVWASARLPELLLESSPELGTMIMDQVLGPVLSLPVHQRSTLLQTLQALLRHDGSPTYAAEELFCHRNTVIYRSRQLTELTGCDMQKPRDRLLLQLAVIAYDLAVAAGRGWQPGHQ</sequence>
<dbReference type="Proteomes" id="UP000523139">
    <property type="component" value="Unassembled WGS sequence"/>
</dbReference>
<protein>
    <submittedName>
        <fullName evidence="5">PucR family transcriptional regulator</fullName>
    </submittedName>
</protein>
<evidence type="ECO:0000259" key="3">
    <source>
        <dbReference type="Pfam" id="PF14361"/>
    </source>
</evidence>
<dbReference type="Pfam" id="PF14361">
    <property type="entry name" value="RsbRD_N"/>
    <property type="match status" value="1"/>
</dbReference>
<keyword evidence="6" id="KW-1185">Reference proteome</keyword>
<evidence type="ECO:0000259" key="2">
    <source>
        <dbReference type="Pfam" id="PF13556"/>
    </source>
</evidence>
<dbReference type="Pfam" id="PF17853">
    <property type="entry name" value="GGDEF_2"/>
    <property type="match status" value="1"/>
</dbReference>
<evidence type="ECO:0000259" key="4">
    <source>
        <dbReference type="Pfam" id="PF17853"/>
    </source>
</evidence>
<feature type="domain" description="PucR C-terminal helix-turn-helix" evidence="2">
    <location>
        <begin position="348"/>
        <end position="405"/>
    </location>
</feature>
<dbReference type="InterPro" id="IPR025751">
    <property type="entry name" value="RsbRD_N_dom"/>
</dbReference>
<dbReference type="PANTHER" id="PTHR33744:SF1">
    <property type="entry name" value="DNA-BINDING TRANSCRIPTIONAL ACTIVATOR ADER"/>
    <property type="match status" value="1"/>
</dbReference>
<evidence type="ECO:0000256" key="1">
    <source>
        <dbReference type="ARBA" id="ARBA00006754"/>
    </source>
</evidence>